<name>A0A8T4H653_9SPHI</name>
<dbReference type="EMBL" id="JAGKSB010000003">
    <property type="protein sequence ID" value="MBP3942640.1"/>
    <property type="molecule type" value="Genomic_DNA"/>
</dbReference>
<sequence>MGIQSTLELKALQYAKEKIEKHYEDKFTYALPLWAMLTGNPTWIASVEVRGAEGVAMTKQRVVFNVSFKDKSSIVYYASYLNDHMNQNQETVGYIIFYDKNIYVKKDPNYTEDLSDYQNLELLQFNSDKSSTDISIIMLNNNYELVEYL</sequence>
<comment type="caution">
    <text evidence="1">The sequence shown here is derived from an EMBL/GenBank/DDBJ whole genome shotgun (WGS) entry which is preliminary data.</text>
</comment>
<gene>
    <name evidence="1" type="ORF">J5U18_03525</name>
</gene>
<evidence type="ECO:0000313" key="2">
    <source>
        <dbReference type="Proteomes" id="UP000679691"/>
    </source>
</evidence>
<accession>A0A8T4H653</accession>
<reference evidence="1" key="1">
    <citation type="submission" date="2021-03" db="EMBL/GenBank/DDBJ databases">
        <authorList>
            <person name="Lu T."/>
            <person name="Wang Q."/>
            <person name="Han X."/>
        </authorList>
    </citation>
    <scope>NUCLEOTIDE SEQUENCE</scope>
    <source>
        <strain evidence="1">WQ 2009</strain>
    </source>
</reference>
<evidence type="ECO:0000313" key="1">
    <source>
        <dbReference type="EMBL" id="MBP3942640.1"/>
    </source>
</evidence>
<organism evidence="1 2">
    <name type="scientific">Rhinopithecimicrobium faecis</name>
    <dbReference type="NCBI Taxonomy" id="2820698"/>
    <lineage>
        <taxon>Bacteria</taxon>
        <taxon>Pseudomonadati</taxon>
        <taxon>Bacteroidota</taxon>
        <taxon>Sphingobacteriia</taxon>
        <taxon>Sphingobacteriales</taxon>
        <taxon>Sphingobacteriaceae</taxon>
        <taxon>Rhinopithecimicrobium</taxon>
    </lineage>
</organism>
<dbReference type="Proteomes" id="UP000679691">
    <property type="component" value="Unassembled WGS sequence"/>
</dbReference>
<keyword evidence="2" id="KW-1185">Reference proteome</keyword>
<dbReference type="AlphaFoldDB" id="A0A8T4H653"/>
<dbReference type="RefSeq" id="WP_353546124.1">
    <property type="nucleotide sequence ID" value="NZ_JAGKSB010000003.1"/>
</dbReference>
<proteinExistence type="predicted"/>
<protein>
    <submittedName>
        <fullName evidence="1">Uncharacterized protein</fullName>
    </submittedName>
</protein>